<name>A0AAV7SV26_PLEWA</name>
<gene>
    <name evidence="2" type="ORF">NDU88_008404</name>
</gene>
<dbReference type="Proteomes" id="UP001066276">
    <property type="component" value="Chromosome 4_2"/>
</dbReference>
<accession>A0AAV7SV26</accession>
<proteinExistence type="predicted"/>
<keyword evidence="3" id="KW-1185">Reference proteome</keyword>
<evidence type="ECO:0000313" key="2">
    <source>
        <dbReference type="EMBL" id="KAJ1168022.1"/>
    </source>
</evidence>
<evidence type="ECO:0000313" key="3">
    <source>
        <dbReference type="Proteomes" id="UP001066276"/>
    </source>
</evidence>
<feature type="region of interest" description="Disordered" evidence="1">
    <location>
        <begin position="1"/>
        <end position="51"/>
    </location>
</feature>
<feature type="region of interest" description="Disordered" evidence="1">
    <location>
        <begin position="96"/>
        <end position="137"/>
    </location>
</feature>
<reference evidence="2" key="1">
    <citation type="journal article" date="2022" name="bioRxiv">
        <title>Sequencing and chromosome-scale assembly of the giantPleurodeles waltlgenome.</title>
        <authorList>
            <person name="Brown T."/>
            <person name="Elewa A."/>
            <person name="Iarovenko S."/>
            <person name="Subramanian E."/>
            <person name="Araus A.J."/>
            <person name="Petzold A."/>
            <person name="Susuki M."/>
            <person name="Suzuki K.-i.T."/>
            <person name="Hayashi T."/>
            <person name="Toyoda A."/>
            <person name="Oliveira C."/>
            <person name="Osipova E."/>
            <person name="Leigh N.D."/>
            <person name="Simon A."/>
            <person name="Yun M.H."/>
        </authorList>
    </citation>
    <scope>NUCLEOTIDE SEQUENCE</scope>
    <source>
        <strain evidence="2">20211129_DDA</strain>
        <tissue evidence="2">Liver</tissue>
    </source>
</reference>
<evidence type="ECO:0000256" key="1">
    <source>
        <dbReference type="SAM" id="MobiDB-lite"/>
    </source>
</evidence>
<dbReference type="AlphaFoldDB" id="A0AAV7SV26"/>
<dbReference type="EMBL" id="JANPWB010000008">
    <property type="protein sequence ID" value="KAJ1168022.1"/>
    <property type="molecule type" value="Genomic_DNA"/>
</dbReference>
<comment type="caution">
    <text evidence="2">The sequence shown here is derived from an EMBL/GenBank/DDBJ whole genome shotgun (WGS) entry which is preliminary data.</text>
</comment>
<organism evidence="2 3">
    <name type="scientific">Pleurodeles waltl</name>
    <name type="common">Iberian ribbed newt</name>
    <dbReference type="NCBI Taxonomy" id="8319"/>
    <lineage>
        <taxon>Eukaryota</taxon>
        <taxon>Metazoa</taxon>
        <taxon>Chordata</taxon>
        <taxon>Craniata</taxon>
        <taxon>Vertebrata</taxon>
        <taxon>Euteleostomi</taxon>
        <taxon>Amphibia</taxon>
        <taxon>Batrachia</taxon>
        <taxon>Caudata</taxon>
        <taxon>Salamandroidea</taxon>
        <taxon>Salamandridae</taxon>
        <taxon>Pleurodelinae</taxon>
        <taxon>Pleurodeles</taxon>
    </lineage>
</organism>
<sequence>MSPWRAGLISPHWFSSASPPRSLSKAGQRAPLCPEPRQGTAPSRHHIQRSAPFEGLQVRLLKGSSAGVVPSGSQVTRPPFSTGALRLTDLVPWRQGEEVPPGAAYPTGHTGAPLTPQALQSPGAGSRGDLQLLRGPG</sequence>
<protein>
    <submittedName>
        <fullName evidence="2">Uncharacterized protein</fullName>
    </submittedName>
</protein>